<dbReference type="InterPro" id="IPR050188">
    <property type="entry name" value="RluA_PseudoU_synthase"/>
</dbReference>
<evidence type="ECO:0000313" key="3">
    <source>
        <dbReference type="EMBL" id="SEA91982.1"/>
    </source>
</evidence>
<dbReference type="CDD" id="cd02869">
    <property type="entry name" value="PseudoU_synth_RluA_like"/>
    <property type="match status" value="1"/>
</dbReference>
<reference evidence="4" key="1">
    <citation type="submission" date="2016-10" db="EMBL/GenBank/DDBJ databases">
        <authorList>
            <person name="Varghese N."/>
            <person name="Submissions S."/>
        </authorList>
    </citation>
    <scope>NUCLEOTIDE SEQUENCE [LARGE SCALE GENOMIC DNA]</scope>
    <source>
        <strain evidence="4">DSM 11526</strain>
    </source>
</reference>
<dbReference type="InterPro" id="IPR006224">
    <property type="entry name" value="PsdUridine_synth_RluA-like_CS"/>
</dbReference>
<dbReference type="Pfam" id="PF00849">
    <property type="entry name" value="PseudoU_synth_2"/>
    <property type="match status" value="1"/>
</dbReference>
<dbReference type="InterPro" id="IPR006145">
    <property type="entry name" value="PsdUridine_synth_RsuA/RluA"/>
</dbReference>
<protein>
    <submittedName>
        <fullName evidence="3">tRNA pseudouridine32 synthase / 23S rRNA pseudouridine746 synthase</fullName>
    </submittedName>
</protein>
<dbReference type="SUPFAM" id="SSF55120">
    <property type="entry name" value="Pseudouridine synthase"/>
    <property type="match status" value="1"/>
</dbReference>
<feature type="domain" description="Pseudouridine synthase RsuA/RluA-like" evidence="2">
    <location>
        <begin position="19"/>
        <end position="160"/>
    </location>
</feature>
<dbReference type="AlphaFoldDB" id="A0A1H4F674"/>
<dbReference type="RefSeq" id="WP_254775027.1">
    <property type="nucleotide sequence ID" value="NZ_FNRJ01000010.1"/>
</dbReference>
<gene>
    <name evidence="3" type="ORF">SAMN02745729_11030</name>
</gene>
<accession>A0A1H4F674</accession>
<dbReference type="NCBIfam" id="TIGR01621">
    <property type="entry name" value="RluA-like"/>
    <property type="match status" value="1"/>
</dbReference>
<dbReference type="EMBL" id="FNRJ01000010">
    <property type="protein sequence ID" value="SEA91982.1"/>
    <property type="molecule type" value="Genomic_DNA"/>
</dbReference>
<proteinExistence type="inferred from homology"/>
<dbReference type="STRING" id="1122198.SAMN02745729_11030"/>
<dbReference type="Proteomes" id="UP000242469">
    <property type="component" value="Unassembled WGS sequence"/>
</dbReference>
<dbReference type="Gene3D" id="3.30.2350.10">
    <property type="entry name" value="Pseudouridine synthase"/>
    <property type="match status" value="1"/>
</dbReference>
<keyword evidence="4" id="KW-1185">Reference proteome</keyword>
<evidence type="ECO:0000313" key="4">
    <source>
        <dbReference type="Proteomes" id="UP000242469"/>
    </source>
</evidence>
<comment type="similarity">
    <text evidence="1">Belongs to the pseudouridine synthase RluA family.</text>
</comment>
<dbReference type="PANTHER" id="PTHR21600:SF87">
    <property type="entry name" value="RNA PSEUDOURIDYLATE SYNTHASE DOMAIN-CONTAINING PROTEIN 1"/>
    <property type="match status" value="1"/>
</dbReference>
<dbReference type="GO" id="GO:0009982">
    <property type="term" value="F:pseudouridine synthase activity"/>
    <property type="evidence" value="ECO:0007669"/>
    <property type="project" value="InterPro"/>
</dbReference>
<dbReference type="PROSITE" id="PS01129">
    <property type="entry name" value="PSI_RLU"/>
    <property type="match status" value="1"/>
</dbReference>
<dbReference type="GO" id="GO:0000455">
    <property type="term" value="P:enzyme-directed rRNA pseudouridine synthesis"/>
    <property type="evidence" value="ECO:0007669"/>
    <property type="project" value="TreeGrafter"/>
</dbReference>
<dbReference type="GO" id="GO:0003723">
    <property type="term" value="F:RNA binding"/>
    <property type="evidence" value="ECO:0007669"/>
    <property type="project" value="InterPro"/>
</dbReference>
<dbReference type="PANTHER" id="PTHR21600">
    <property type="entry name" value="MITOCHONDRIAL RNA PSEUDOURIDINE SYNTHASE"/>
    <property type="match status" value="1"/>
</dbReference>
<organism evidence="3 4">
    <name type="scientific">Marinobacterium iners DSM 11526</name>
    <dbReference type="NCBI Taxonomy" id="1122198"/>
    <lineage>
        <taxon>Bacteria</taxon>
        <taxon>Pseudomonadati</taxon>
        <taxon>Pseudomonadota</taxon>
        <taxon>Gammaproteobacteria</taxon>
        <taxon>Oceanospirillales</taxon>
        <taxon>Oceanospirillaceae</taxon>
        <taxon>Marinobacterium</taxon>
    </lineage>
</organism>
<dbReference type="InterPro" id="IPR020103">
    <property type="entry name" value="PsdUridine_synth_cat_dom_sf"/>
</dbReference>
<evidence type="ECO:0000256" key="1">
    <source>
        <dbReference type="ARBA" id="ARBA00010876"/>
    </source>
</evidence>
<dbReference type="GO" id="GO:0140098">
    <property type="term" value="F:catalytic activity, acting on RNA"/>
    <property type="evidence" value="ECO:0007669"/>
    <property type="project" value="UniProtKB-ARBA"/>
</dbReference>
<dbReference type="InterPro" id="IPR006508">
    <property type="entry name" value="PsdUridine_synth_RluA-like"/>
</dbReference>
<name>A0A1H4F674_9GAMM</name>
<evidence type="ECO:0000259" key="2">
    <source>
        <dbReference type="Pfam" id="PF00849"/>
    </source>
</evidence>
<sequence>MSQPETLPAFRIIEHNARFVVIDKAPGISMHKDDQAAGLAMLLAQELGQPVWPVHRLDRMTSGLVVFALSAAVAAELSAAFAAQKVSKFYLALSDHKPRKKQGRIEGGMVRSRRGSWKLTRTDENRARTEFYSASLKPGLRAFLCRPYTGKTHQIRVALKSIGAPIIGDPIYHEKADAAKPSVVQPDRGYLHAWHLSFSLADKACAFCADPDRGELFRLPEMAALLAGEWRDPFALRWHGTAG</sequence>